<evidence type="ECO:0000256" key="4">
    <source>
        <dbReference type="ARBA" id="ARBA00022679"/>
    </source>
</evidence>
<comment type="pathway">
    <text evidence="11">Cell wall biogenesis; peptidoglycan biosynthesis.</text>
</comment>
<evidence type="ECO:0000256" key="7">
    <source>
        <dbReference type="ARBA" id="ARBA00022984"/>
    </source>
</evidence>
<evidence type="ECO:0000256" key="8">
    <source>
        <dbReference type="ARBA" id="ARBA00022989"/>
    </source>
</evidence>
<dbReference type="PANTHER" id="PTHR30400:SF0">
    <property type="entry name" value="BIOSYNTHETIC PEPTIDOGLYCAN TRANSGLYCOSYLASE"/>
    <property type="match status" value="1"/>
</dbReference>
<dbReference type="InterPro" id="IPR001264">
    <property type="entry name" value="Glyco_trans_51"/>
</dbReference>
<proteinExistence type="inferred from homology"/>
<keyword evidence="14" id="KW-1185">Reference proteome</keyword>
<dbReference type="EMBL" id="MKKK01000023">
    <property type="protein sequence ID" value="OEY95918.1"/>
    <property type="molecule type" value="Genomic_DNA"/>
</dbReference>
<keyword evidence="1 11" id="KW-1003">Cell membrane</keyword>
<dbReference type="Pfam" id="PF00912">
    <property type="entry name" value="Transgly"/>
    <property type="match status" value="1"/>
</dbReference>
<dbReference type="UniPathway" id="UPA00219"/>
<evidence type="ECO:0000313" key="14">
    <source>
        <dbReference type="Proteomes" id="UP000185895"/>
    </source>
</evidence>
<evidence type="ECO:0000256" key="3">
    <source>
        <dbReference type="ARBA" id="ARBA00022676"/>
    </source>
</evidence>
<dbReference type="GO" id="GO:0016763">
    <property type="term" value="F:pentosyltransferase activity"/>
    <property type="evidence" value="ECO:0007669"/>
    <property type="project" value="InterPro"/>
</dbReference>
<dbReference type="GO" id="GO:0009274">
    <property type="term" value="C:peptidoglycan-based cell wall"/>
    <property type="evidence" value="ECO:0007669"/>
    <property type="project" value="InterPro"/>
</dbReference>
<dbReference type="InterPro" id="IPR011812">
    <property type="entry name" value="Pep_trsgly"/>
</dbReference>
<dbReference type="AlphaFoldDB" id="A0A1E7R9B2"/>
<dbReference type="Gene3D" id="1.10.3810.10">
    <property type="entry name" value="Biosynthetic peptidoglycan transglycosylase-like"/>
    <property type="match status" value="1"/>
</dbReference>
<evidence type="ECO:0000256" key="1">
    <source>
        <dbReference type="ARBA" id="ARBA00022475"/>
    </source>
</evidence>
<dbReference type="Proteomes" id="UP000185895">
    <property type="component" value="Unassembled WGS sequence"/>
</dbReference>
<comment type="similarity">
    <text evidence="11">Belongs to the glycosyltransferase 51 family.</text>
</comment>
<comment type="catalytic activity">
    <reaction evidence="11">
        <text>[GlcNAc-(1-&gt;4)-Mur2Ac(oyl-L-Ala-gamma-D-Glu-L-Lys-D-Ala-D-Ala)](n)-di-trans,octa-cis-undecaprenyl diphosphate + beta-D-GlcNAc-(1-&gt;4)-Mur2Ac(oyl-L-Ala-gamma-D-Glu-L-Lys-D-Ala-D-Ala)-di-trans,octa-cis-undecaprenyl diphosphate = [GlcNAc-(1-&gt;4)-Mur2Ac(oyl-L-Ala-gamma-D-Glu-L-Lys-D-Ala-D-Ala)](n+1)-di-trans,octa-cis-undecaprenyl diphosphate + di-trans,octa-cis-undecaprenyl diphosphate + H(+)</text>
        <dbReference type="Rhea" id="RHEA:23708"/>
        <dbReference type="Rhea" id="RHEA-COMP:9602"/>
        <dbReference type="Rhea" id="RHEA-COMP:9603"/>
        <dbReference type="ChEBI" id="CHEBI:15378"/>
        <dbReference type="ChEBI" id="CHEBI:58405"/>
        <dbReference type="ChEBI" id="CHEBI:60033"/>
        <dbReference type="ChEBI" id="CHEBI:78435"/>
        <dbReference type="EC" id="2.4.99.28"/>
    </reaction>
</comment>
<evidence type="ECO:0000256" key="10">
    <source>
        <dbReference type="ARBA" id="ARBA00023316"/>
    </source>
</evidence>
<feature type="domain" description="Glycosyl transferase family 51" evidence="12">
    <location>
        <begin position="52"/>
        <end position="213"/>
    </location>
</feature>
<evidence type="ECO:0000256" key="5">
    <source>
        <dbReference type="ARBA" id="ARBA00022692"/>
    </source>
</evidence>
<accession>A0A1E7R9B2</accession>
<evidence type="ECO:0000313" key="13">
    <source>
        <dbReference type="EMBL" id="OEY95918.1"/>
    </source>
</evidence>
<evidence type="ECO:0000256" key="2">
    <source>
        <dbReference type="ARBA" id="ARBA00022519"/>
    </source>
</evidence>
<comment type="caution">
    <text evidence="13">The sequence shown here is derived from an EMBL/GenBank/DDBJ whole genome shotgun (WGS) entry which is preliminary data.</text>
</comment>
<dbReference type="GO" id="GO:0008955">
    <property type="term" value="F:peptidoglycan glycosyltransferase activity"/>
    <property type="evidence" value="ECO:0007669"/>
    <property type="project" value="UniProtKB-UniRule"/>
</dbReference>
<dbReference type="InterPro" id="IPR036950">
    <property type="entry name" value="PBP_transglycosylase"/>
</dbReference>
<dbReference type="GO" id="GO:0008360">
    <property type="term" value="P:regulation of cell shape"/>
    <property type="evidence" value="ECO:0007669"/>
    <property type="project" value="UniProtKB-KW"/>
</dbReference>
<feature type="transmembrane region" description="Helical" evidence="11">
    <location>
        <begin position="7"/>
        <end position="30"/>
    </location>
</feature>
<dbReference type="EC" id="2.4.99.28" evidence="11"/>
<keyword evidence="9 11" id="KW-0472">Membrane</keyword>
<keyword evidence="3 11" id="KW-0328">Glycosyltransferase</keyword>
<keyword evidence="10 11" id="KW-0961">Cell wall biogenesis/degradation</keyword>
<keyword evidence="8 11" id="KW-1133">Transmembrane helix</keyword>
<keyword evidence="5 11" id="KW-0812">Transmembrane</keyword>
<reference evidence="13 14" key="1">
    <citation type="submission" date="2016-09" db="EMBL/GenBank/DDBJ databases">
        <authorList>
            <person name="Capua I."/>
            <person name="De Benedictis P."/>
            <person name="Joannis T."/>
            <person name="Lombin L.H."/>
            <person name="Cattoli G."/>
        </authorList>
    </citation>
    <scope>NUCLEOTIDE SEQUENCE [LARGE SCALE GENOMIC DNA]</scope>
    <source>
        <strain evidence="13 14">ANC 4671</strain>
    </source>
</reference>
<dbReference type="PANTHER" id="PTHR30400">
    <property type="entry name" value="MONOFUNCTIONAL BIOSYNTHETIC PEPTIDOGLYCAN TRANSGLYCOSYLASE"/>
    <property type="match status" value="1"/>
</dbReference>
<dbReference type="GO" id="GO:0071555">
    <property type="term" value="P:cell wall organization"/>
    <property type="evidence" value="ECO:0007669"/>
    <property type="project" value="UniProtKB-KW"/>
</dbReference>
<dbReference type="InterPro" id="IPR023346">
    <property type="entry name" value="Lysozyme-like_dom_sf"/>
</dbReference>
<keyword evidence="6 11" id="KW-0133">Cell shape</keyword>
<dbReference type="SUPFAM" id="SSF53955">
    <property type="entry name" value="Lysozyme-like"/>
    <property type="match status" value="1"/>
</dbReference>
<comment type="function">
    <text evidence="11">Peptidoglycan polymerase that catalyzes glycan chain elongation from lipid-linked precursors.</text>
</comment>
<dbReference type="NCBIfam" id="TIGR02070">
    <property type="entry name" value="mono_pep_trsgly"/>
    <property type="match status" value="1"/>
</dbReference>
<dbReference type="RefSeq" id="WP_070069952.1">
    <property type="nucleotide sequence ID" value="NZ_MKKK01000023.1"/>
</dbReference>
<evidence type="ECO:0000259" key="12">
    <source>
        <dbReference type="Pfam" id="PF00912"/>
    </source>
</evidence>
<dbReference type="GO" id="GO:0009252">
    <property type="term" value="P:peptidoglycan biosynthetic process"/>
    <property type="evidence" value="ECO:0007669"/>
    <property type="project" value="UniProtKB-UniRule"/>
</dbReference>
<dbReference type="HAMAP" id="MF_00766">
    <property type="entry name" value="PGT_MtgA"/>
    <property type="match status" value="1"/>
</dbReference>
<sequence length="227" mass="26950">MIKFLKCIVLTLIAVILLIQIWIFTSLFWWRTHPVETTMFMRTYYYTTTEPHLYHEWRDYNQINDHFKHAVVAAEDGRFLQHHGFDWDGMLNAAQRNTQKGEVVAGGSTISQQLAKNLFLFNQRSYIRKAQEAVATFMMERMWSKQRILEVYMNSVELGDGIYGVEAASRRYFGKSAKNLSKDQAIKLAAMLPNPKYYQKHPEDSRYKFRQRFIQKYIRYSHIPANE</sequence>
<keyword evidence="2 11" id="KW-0997">Cell inner membrane</keyword>
<keyword evidence="7 11" id="KW-0573">Peptidoglycan synthesis</keyword>
<organism evidence="13 14">
    <name type="scientific">Acinetobacter qingfengensis</name>
    <dbReference type="NCBI Taxonomy" id="1262585"/>
    <lineage>
        <taxon>Bacteria</taxon>
        <taxon>Pseudomonadati</taxon>
        <taxon>Pseudomonadota</taxon>
        <taxon>Gammaproteobacteria</taxon>
        <taxon>Moraxellales</taxon>
        <taxon>Moraxellaceae</taxon>
        <taxon>Acinetobacter</taxon>
    </lineage>
</organism>
<keyword evidence="4 11" id="KW-0808">Transferase</keyword>
<evidence type="ECO:0000256" key="11">
    <source>
        <dbReference type="HAMAP-Rule" id="MF_00766"/>
    </source>
</evidence>
<dbReference type="STRING" id="1262585.BJI46_03105"/>
<dbReference type="OrthoDB" id="9766909at2"/>
<name>A0A1E7R9B2_9GAMM</name>
<evidence type="ECO:0000256" key="6">
    <source>
        <dbReference type="ARBA" id="ARBA00022960"/>
    </source>
</evidence>
<protein>
    <recommendedName>
        <fullName evidence="11">Biosynthetic peptidoglycan transglycosylase</fullName>
        <ecNumber evidence="11">2.4.99.28</ecNumber>
    </recommendedName>
    <alternativeName>
        <fullName evidence="11">Glycan polymerase</fullName>
    </alternativeName>
    <alternativeName>
        <fullName evidence="11">Peptidoglycan glycosyltransferase MtgA</fullName>
        <shortName evidence="11">PGT</shortName>
    </alternativeName>
</protein>
<comment type="subcellular location">
    <subcellularLocation>
        <location evidence="11">Cell inner membrane</location>
        <topology evidence="11">Single-pass membrane protein</topology>
    </subcellularLocation>
</comment>
<dbReference type="GO" id="GO:0005886">
    <property type="term" value="C:plasma membrane"/>
    <property type="evidence" value="ECO:0007669"/>
    <property type="project" value="UniProtKB-SubCell"/>
</dbReference>
<gene>
    <name evidence="11" type="primary">mtgA</name>
    <name evidence="13" type="ORF">BJI46_03105</name>
</gene>
<evidence type="ECO:0000256" key="9">
    <source>
        <dbReference type="ARBA" id="ARBA00023136"/>
    </source>
</evidence>